<reference evidence="2 3" key="1">
    <citation type="submission" date="2016-10" db="EMBL/GenBank/DDBJ databases">
        <authorList>
            <person name="de Groot N.N."/>
        </authorList>
    </citation>
    <scope>NUCLEOTIDE SEQUENCE [LARGE SCALE GENOMIC DNA]</scope>
    <source>
        <strain evidence="2 3">R5</strain>
    </source>
</reference>
<sequence>MFASIVGAAVTQQKCQQLLSRPHEVHGGVHPSSGEITHCLMSLVWDLYRREVAGTMQNCQLLGVTAICLDPLPRLARDHGRCSNSAAMPQTSQLSVDAVAADASFVAELQSMAVLGQALAQLGQRCRRVWHRSDETDRSFASVFRHRYRNADFVSRAPRKEPSASALSDVEPPRPHARRRLDCDGDRWLRYADAKGHTDLDLNRENAGQPPQRCKQEPRVRESREAPAGGLA</sequence>
<dbReference type="EMBL" id="FMZW01000063">
    <property type="protein sequence ID" value="SDF60206.1"/>
    <property type="molecule type" value="Genomic_DNA"/>
</dbReference>
<dbReference type="AlphaFoldDB" id="A0A1G7MEW1"/>
<evidence type="ECO:0000313" key="3">
    <source>
        <dbReference type="Proteomes" id="UP000199245"/>
    </source>
</evidence>
<evidence type="ECO:0000313" key="2">
    <source>
        <dbReference type="EMBL" id="SDF60206.1"/>
    </source>
</evidence>
<feature type="region of interest" description="Disordered" evidence="1">
    <location>
        <begin position="198"/>
        <end position="232"/>
    </location>
</feature>
<protein>
    <submittedName>
        <fullName evidence="2">Uncharacterized protein</fullName>
    </submittedName>
</protein>
<feature type="compositionally biased region" description="Basic and acidic residues" evidence="1">
    <location>
        <begin position="214"/>
        <end position="225"/>
    </location>
</feature>
<proteinExistence type="predicted"/>
<gene>
    <name evidence="2" type="ORF">SAMN05216337_10635</name>
</gene>
<accession>A0A1G7MEW1</accession>
<dbReference type="Proteomes" id="UP000199245">
    <property type="component" value="Unassembled WGS sequence"/>
</dbReference>
<name>A0A1G7MEW1_9BRAD</name>
<evidence type="ECO:0000256" key="1">
    <source>
        <dbReference type="SAM" id="MobiDB-lite"/>
    </source>
</evidence>
<feature type="region of interest" description="Disordered" evidence="1">
    <location>
        <begin position="155"/>
        <end position="181"/>
    </location>
</feature>
<organism evidence="2 3">
    <name type="scientific">Bradyrhizobium brasilense</name>
    <dbReference type="NCBI Taxonomy" id="1419277"/>
    <lineage>
        <taxon>Bacteria</taxon>
        <taxon>Pseudomonadati</taxon>
        <taxon>Pseudomonadota</taxon>
        <taxon>Alphaproteobacteria</taxon>
        <taxon>Hyphomicrobiales</taxon>
        <taxon>Nitrobacteraceae</taxon>
        <taxon>Bradyrhizobium</taxon>
    </lineage>
</organism>